<dbReference type="PANTHER" id="PTHR43649">
    <property type="entry name" value="ARABINOSE-BINDING PROTEIN-RELATED"/>
    <property type="match status" value="1"/>
</dbReference>
<organism evidence="9 10">
    <name type="scientific">Labrys wisconsinensis</name>
    <dbReference type="NCBI Taxonomy" id="425677"/>
    <lineage>
        <taxon>Bacteria</taxon>
        <taxon>Pseudomonadati</taxon>
        <taxon>Pseudomonadota</taxon>
        <taxon>Alphaproteobacteria</taxon>
        <taxon>Hyphomicrobiales</taxon>
        <taxon>Xanthobacteraceae</taxon>
        <taxon>Labrys</taxon>
    </lineage>
</organism>
<name>A0ABU0JIJ8_9HYPH</name>
<comment type="similarity">
    <text evidence="2">Belongs to the bacterial solute-binding protein 1 family.</text>
</comment>
<sequence length="384" mass="41096">MVALRGLAWDHRRCWGPLEASIEPYRAAHPGIAIAWDRQSLHDFGEGNLEAALRAYDLVIFDHPYIGDIARDGLMVPFDTLLGEAGLARFAADSAGASWRSYRAEGRHWALPIDAACQVAAYRPDLLAPYGAPPRSPAELLALARRLRADGRWIGLPLKPTDAMCLVLTLAAADGLADGAFPGREAVMDAVAALRELAALAHPLSPGWNPIACYEHMVAHDDVVYAPYAFGYVTYAARSEGPRLAFADIPASPPRGAILGGAGIGVSAVSSHPREAMAYALYLCSPDYQKGDYVRAGGQPGSLGAWTDAGADALTQGFFRDTLATLRGAWLRPTHPGFIGFFREATHQAAAAIAGRIGAEAFADWIEERYRASRPEPILQGSAP</sequence>
<keyword evidence="10" id="KW-1185">Reference proteome</keyword>
<evidence type="ECO:0000256" key="1">
    <source>
        <dbReference type="ARBA" id="ARBA00004418"/>
    </source>
</evidence>
<evidence type="ECO:0000256" key="6">
    <source>
        <dbReference type="ARBA" id="ARBA00022729"/>
    </source>
</evidence>
<comment type="caution">
    <text evidence="9">The sequence shown here is derived from an EMBL/GenBank/DDBJ whole genome shotgun (WGS) entry which is preliminary data.</text>
</comment>
<evidence type="ECO:0000313" key="9">
    <source>
        <dbReference type="EMBL" id="MDQ0474110.1"/>
    </source>
</evidence>
<proteinExistence type="inferred from homology"/>
<dbReference type="Gene3D" id="3.40.190.10">
    <property type="entry name" value="Periplasmic binding protein-like II"/>
    <property type="match status" value="1"/>
</dbReference>
<keyword evidence="7" id="KW-0574">Periplasm</keyword>
<evidence type="ECO:0000313" key="10">
    <source>
        <dbReference type="Proteomes" id="UP001242480"/>
    </source>
</evidence>
<protein>
    <recommendedName>
        <fullName evidence="4">sn-glycerol-3-phosphate-binding periplasmic protein UgpB</fullName>
    </recommendedName>
</protein>
<evidence type="ECO:0000256" key="5">
    <source>
        <dbReference type="ARBA" id="ARBA00022448"/>
    </source>
</evidence>
<comment type="subcellular location">
    <subcellularLocation>
        <location evidence="1">Periplasm</location>
    </subcellularLocation>
</comment>
<dbReference type="Proteomes" id="UP001242480">
    <property type="component" value="Unassembled WGS sequence"/>
</dbReference>
<evidence type="ECO:0000256" key="7">
    <source>
        <dbReference type="ARBA" id="ARBA00022764"/>
    </source>
</evidence>
<dbReference type="SUPFAM" id="SSF53850">
    <property type="entry name" value="Periplasmic binding protein-like II"/>
    <property type="match status" value="1"/>
</dbReference>
<evidence type="ECO:0000256" key="2">
    <source>
        <dbReference type="ARBA" id="ARBA00008520"/>
    </source>
</evidence>
<keyword evidence="9" id="KW-0762">Sugar transport</keyword>
<dbReference type="InterPro" id="IPR050490">
    <property type="entry name" value="Bact_solute-bd_prot1"/>
</dbReference>
<accession>A0ABU0JIJ8</accession>
<comment type="function">
    <text evidence="8">Part of the ABC transporter complex UgpBAEC involved in sn-glycerol-3-phosphate (G3P) import. Binds G3P.</text>
</comment>
<dbReference type="InterPro" id="IPR006059">
    <property type="entry name" value="SBP"/>
</dbReference>
<evidence type="ECO:0000256" key="4">
    <source>
        <dbReference type="ARBA" id="ARBA00017470"/>
    </source>
</evidence>
<dbReference type="RefSeq" id="WP_307283179.1">
    <property type="nucleotide sequence ID" value="NZ_JAUSVX010000020.1"/>
</dbReference>
<dbReference type="EMBL" id="JAUSVX010000020">
    <property type="protein sequence ID" value="MDQ0474110.1"/>
    <property type="molecule type" value="Genomic_DNA"/>
</dbReference>
<keyword evidence="5" id="KW-0813">Transport</keyword>
<reference evidence="9 10" key="1">
    <citation type="submission" date="2023-07" db="EMBL/GenBank/DDBJ databases">
        <title>Genomic Encyclopedia of Type Strains, Phase IV (KMG-IV): sequencing the most valuable type-strain genomes for metagenomic binning, comparative biology and taxonomic classification.</title>
        <authorList>
            <person name="Goeker M."/>
        </authorList>
    </citation>
    <scope>NUCLEOTIDE SEQUENCE [LARGE SCALE GENOMIC DNA]</scope>
    <source>
        <strain evidence="9 10">DSM 19619</strain>
    </source>
</reference>
<keyword evidence="6" id="KW-0732">Signal</keyword>
<dbReference type="Pfam" id="PF13416">
    <property type="entry name" value="SBP_bac_8"/>
    <property type="match status" value="1"/>
</dbReference>
<gene>
    <name evidence="9" type="ORF">QO011_007149</name>
</gene>
<evidence type="ECO:0000256" key="8">
    <source>
        <dbReference type="ARBA" id="ARBA00034473"/>
    </source>
</evidence>
<dbReference type="PANTHER" id="PTHR43649:SF31">
    <property type="entry name" value="SN-GLYCEROL-3-PHOSPHATE-BINDING PERIPLASMIC PROTEIN UGPB"/>
    <property type="match status" value="1"/>
</dbReference>
<evidence type="ECO:0000256" key="3">
    <source>
        <dbReference type="ARBA" id="ARBA00011557"/>
    </source>
</evidence>
<comment type="subunit">
    <text evidence="3">The complex is composed of two ATP-binding proteins (UgpC), two transmembrane proteins (UgpA and UgpE) and a solute-binding protein (UgpB).</text>
</comment>